<dbReference type="Proteomes" id="UP001286313">
    <property type="component" value="Unassembled WGS sequence"/>
</dbReference>
<dbReference type="EMBL" id="JAWQEG010000475">
    <property type="protein sequence ID" value="KAK3889588.1"/>
    <property type="molecule type" value="Genomic_DNA"/>
</dbReference>
<protein>
    <submittedName>
        <fullName evidence="2">Uncharacterized protein</fullName>
    </submittedName>
</protein>
<proteinExistence type="predicted"/>
<accession>A0AAE1GAP2</accession>
<comment type="caution">
    <text evidence="2">The sequence shown here is derived from an EMBL/GenBank/DDBJ whole genome shotgun (WGS) entry which is preliminary data.</text>
</comment>
<name>A0AAE1GAP2_PETCI</name>
<reference evidence="2" key="1">
    <citation type="submission" date="2023-10" db="EMBL/GenBank/DDBJ databases">
        <title>Genome assemblies of two species of porcelain crab, Petrolisthes cinctipes and Petrolisthes manimaculis (Anomura: Porcellanidae).</title>
        <authorList>
            <person name="Angst P."/>
        </authorList>
    </citation>
    <scope>NUCLEOTIDE SEQUENCE</scope>
    <source>
        <strain evidence="2">PB745_01</strain>
        <tissue evidence="2">Gill</tissue>
    </source>
</reference>
<evidence type="ECO:0000256" key="1">
    <source>
        <dbReference type="SAM" id="MobiDB-lite"/>
    </source>
</evidence>
<gene>
    <name evidence="2" type="ORF">Pcinc_006436</name>
</gene>
<dbReference type="AlphaFoldDB" id="A0AAE1GAP2"/>
<keyword evidence="3" id="KW-1185">Reference proteome</keyword>
<feature type="compositionally biased region" description="Basic and acidic residues" evidence="1">
    <location>
        <begin position="64"/>
        <end position="95"/>
    </location>
</feature>
<sequence length="170" mass="19140">MTTPLENVDSDEPTQPTLLEEDSDFAPSPVGESPRRPGPSHTASQLTPYYTGPPASSEVLHLLRYLEDTRRQEEAERRREDAERRREEQERREDNGRLLTLFTTMSTRHTDVTPQSNVQIRNLATPHNSATFGNIAAGSQTTRLLERVPATTDENTLRSLVPYSVVLDLA</sequence>
<evidence type="ECO:0000313" key="3">
    <source>
        <dbReference type="Proteomes" id="UP001286313"/>
    </source>
</evidence>
<feature type="region of interest" description="Disordered" evidence="1">
    <location>
        <begin position="1"/>
        <end position="95"/>
    </location>
</feature>
<organism evidence="2 3">
    <name type="scientific">Petrolisthes cinctipes</name>
    <name type="common">Flat porcelain crab</name>
    <dbReference type="NCBI Taxonomy" id="88211"/>
    <lineage>
        <taxon>Eukaryota</taxon>
        <taxon>Metazoa</taxon>
        <taxon>Ecdysozoa</taxon>
        <taxon>Arthropoda</taxon>
        <taxon>Crustacea</taxon>
        <taxon>Multicrustacea</taxon>
        <taxon>Malacostraca</taxon>
        <taxon>Eumalacostraca</taxon>
        <taxon>Eucarida</taxon>
        <taxon>Decapoda</taxon>
        <taxon>Pleocyemata</taxon>
        <taxon>Anomura</taxon>
        <taxon>Galatheoidea</taxon>
        <taxon>Porcellanidae</taxon>
        <taxon>Petrolisthes</taxon>
    </lineage>
</organism>
<evidence type="ECO:0000313" key="2">
    <source>
        <dbReference type="EMBL" id="KAK3889588.1"/>
    </source>
</evidence>